<dbReference type="SUPFAM" id="SSF50494">
    <property type="entry name" value="Trypsin-like serine proteases"/>
    <property type="match status" value="1"/>
</dbReference>
<dbReference type="Gene3D" id="2.40.10.10">
    <property type="entry name" value="Trypsin-like serine proteases"/>
    <property type="match status" value="2"/>
</dbReference>
<keyword evidence="5" id="KW-1185">Reference proteome</keyword>
<dbReference type="NCBIfam" id="TIGR04183">
    <property type="entry name" value="Por_Secre_tail"/>
    <property type="match status" value="1"/>
</dbReference>
<dbReference type="PANTHER" id="PTHR36234:SF5">
    <property type="entry name" value="LYSYL ENDOPEPTIDASE"/>
    <property type="match status" value="1"/>
</dbReference>
<dbReference type="InterPro" id="IPR001254">
    <property type="entry name" value="Trypsin_dom"/>
</dbReference>
<reference evidence="4 5" key="1">
    <citation type="submission" date="2020-04" db="EMBL/GenBank/DDBJ databases">
        <title>Chryseobacterium sp. RP-3-3 sp. nov., isolated from Jeju soil.</title>
        <authorList>
            <person name="Dahal R.H."/>
        </authorList>
    </citation>
    <scope>NUCLEOTIDE SEQUENCE [LARGE SCALE GENOMIC DNA]</scope>
    <source>
        <strain evidence="4 5">RP-3-3</strain>
    </source>
</reference>
<dbReference type="PANTHER" id="PTHR36234">
    <property type="entry name" value="LYSYL ENDOPEPTIDASE"/>
    <property type="match status" value="1"/>
</dbReference>
<evidence type="ECO:0000313" key="4">
    <source>
        <dbReference type="EMBL" id="NML72387.1"/>
    </source>
</evidence>
<dbReference type="PROSITE" id="PS50240">
    <property type="entry name" value="TRYPSIN_DOM"/>
    <property type="match status" value="1"/>
</dbReference>
<feature type="signal peptide" evidence="2">
    <location>
        <begin position="1"/>
        <end position="24"/>
    </location>
</feature>
<dbReference type="EMBL" id="JABBGI010000048">
    <property type="protein sequence ID" value="NML72387.1"/>
    <property type="molecule type" value="Genomic_DNA"/>
</dbReference>
<dbReference type="InterPro" id="IPR026444">
    <property type="entry name" value="Secre_tail"/>
</dbReference>
<dbReference type="GO" id="GO:0006508">
    <property type="term" value="P:proteolysis"/>
    <property type="evidence" value="ECO:0007669"/>
    <property type="project" value="InterPro"/>
</dbReference>
<dbReference type="AlphaFoldDB" id="A0A7Y0FTH5"/>
<dbReference type="GO" id="GO:0004252">
    <property type="term" value="F:serine-type endopeptidase activity"/>
    <property type="evidence" value="ECO:0007669"/>
    <property type="project" value="InterPro"/>
</dbReference>
<feature type="chain" id="PRO_5030812871" evidence="2">
    <location>
        <begin position="25"/>
        <end position="1171"/>
    </location>
</feature>
<keyword evidence="1 2" id="KW-0732">Signal</keyword>
<comment type="caution">
    <text evidence="4">The sequence shown here is derived from an EMBL/GenBank/DDBJ whole genome shotgun (WGS) entry which is preliminary data.</text>
</comment>
<organism evidence="4 5">
    <name type="scientific">Chryseobacterium antibioticum</name>
    <dbReference type="NCBI Taxonomy" id="2728847"/>
    <lineage>
        <taxon>Bacteria</taxon>
        <taxon>Pseudomonadati</taxon>
        <taxon>Bacteroidota</taxon>
        <taxon>Flavobacteriia</taxon>
        <taxon>Flavobacteriales</taxon>
        <taxon>Weeksellaceae</taxon>
        <taxon>Chryseobacterium group</taxon>
        <taxon>Chryseobacterium</taxon>
    </lineage>
</organism>
<evidence type="ECO:0000313" key="5">
    <source>
        <dbReference type="Proteomes" id="UP000544054"/>
    </source>
</evidence>
<dbReference type="InterPro" id="IPR009003">
    <property type="entry name" value="Peptidase_S1_PA"/>
</dbReference>
<name>A0A7Y0FTH5_9FLAO</name>
<dbReference type="Proteomes" id="UP000544054">
    <property type="component" value="Unassembled WGS sequence"/>
</dbReference>
<protein>
    <submittedName>
        <fullName evidence="4">T9SS type A sorting domain-containing protein</fullName>
    </submittedName>
</protein>
<feature type="domain" description="Peptidase S1" evidence="3">
    <location>
        <begin position="185"/>
        <end position="500"/>
    </location>
</feature>
<evidence type="ECO:0000256" key="1">
    <source>
        <dbReference type="ARBA" id="ARBA00022729"/>
    </source>
</evidence>
<proteinExistence type="predicted"/>
<evidence type="ECO:0000259" key="3">
    <source>
        <dbReference type="PROSITE" id="PS50240"/>
    </source>
</evidence>
<dbReference type="InterPro" id="IPR043504">
    <property type="entry name" value="Peptidase_S1_PA_chymotrypsin"/>
</dbReference>
<evidence type="ECO:0000256" key="2">
    <source>
        <dbReference type="SAM" id="SignalP"/>
    </source>
</evidence>
<gene>
    <name evidence="4" type="ORF">HHL23_21745</name>
</gene>
<sequence>MMKRNIFLFCLFLSTLLFSQESEAGEPTFNLFFTNKVGWQEKAIFDNLYIQSADQKTISITSLFTVIDKIKLPDLNNDDIKKEASEIELKENKGIDIYGKIVDSDANIADINKRFKYQDRYYNIVEISSDNAQSLQAYFKNYNLPKGATLFLYDSEGEMILGAFTSNNNPKEMVKEGYSFMTQPVIGSKIYLELSYPIDSPQVPSLTLKSVVHGFKNFFNKGGAFGSSGDCNRNAVCNFGNGNNDLARNIKSVGLVLANYKKLSGGYTFSCSGTLVNNGKQDGTPYFLTAEHCVGASNTMNANWKNELLVLFNYETPNCDSNGSNAPSNVSNNSVLGCELLADSPKTWRDFALLKLNTTKEVLTRYKVCYAGWDNNISSYINTATDRYSIHHPSGDAKKISLARHVYPTTANYTPLSVGDFLSVIFKTGVVEGGSSGGPLFNSQHRLIGSLSTSDNDLYCGSNNFYWMCGESVWDCAPAGYSRFSSNYPQMSAWLDPNNSLIQSIGPYCPSNDISIGAPIIVNPSGSTTLTFDQAVDINRASVHPSQTFGKKIYVPIDQNNNNPLLKLSNDNVIATRLNLLDPISGKLILSGIYKVVDCNKLQYIKDIEIQMKNPLSLGTNQNASVIGVGDNRVIVRLYNAVGNNYNEEVQSYKIVNKELVFEGWKTLFQNFIDHSDLKFYYENNRLVVIDHYQGVLYSWYNNNGNWISGNSQTITPFIDIKMLDDKFFLSDMDYYSTGGSNKIRVYQFQANSPNYSLLKTFTNLYNSNNTPFNMYSSAWKVLNISKSNSNSNGFYINYIHKSQGDPFNRIVEIDLSNSSTNHLNLGGDYNLDFDVYGWTLYSSHIINGKIIQLRYKSQPSYQSPNYPIRIAVFAKNPAGVWALEKAQTFFQDYDYAINDKYLLQYTVKSGMNILNVRELEYLFHPETIYDNNTINTAGYNMIKDLTNDAYWYGMSFGKEDYTNRILGNNNIFKAKHMNVNINSLDNKTIILSDFTKQIEGYKRVEAVAKYAIFMKPGFSVSSSTGAEFHAVPQMNITNANIPLCSFTFDDMLDPKLGQYFQQLYLRQGIRNPSSAHFGEIVYIAKDEVSLQNINYKIYPNPTKDILNIDLNGKHFKTLEVYSIEAKKIITLDISSKTMIEINVSQYPAGIYMVTLIDSNGKSFPNKVIKK</sequence>
<dbReference type="Pfam" id="PF13365">
    <property type="entry name" value="Trypsin_2"/>
    <property type="match status" value="1"/>
</dbReference>
<accession>A0A7Y0FTH5</accession>
<dbReference type="Pfam" id="PF18962">
    <property type="entry name" value="Por_Secre_tail"/>
    <property type="match status" value="1"/>
</dbReference>